<accession>A0A4Q7U7K2</accession>
<dbReference type="AlphaFoldDB" id="A0A4Q7U7K2"/>
<dbReference type="SUPFAM" id="SSF88659">
    <property type="entry name" value="Sigma3 and sigma4 domains of RNA polymerase sigma factors"/>
    <property type="match status" value="1"/>
</dbReference>
<proteinExistence type="predicted"/>
<organism evidence="2 3">
    <name type="scientific">Pseudonocardia sediminis</name>
    <dbReference type="NCBI Taxonomy" id="1397368"/>
    <lineage>
        <taxon>Bacteria</taxon>
        <taxon>Bacillati</taxon>
        <taxon>Actinomycetota</taxon>
        <taxon>Actinomycetes</taxon>
        <taxon>Pseudonocardiales</taxon>
        <taxon>Pseudonocardiaceae</taxon>
        <taxon>Pseudonocardia</taxon>
    </lineage>
</organism>
<keyword evidence="3" id="KW-1185">Reference proteome</keyword>
<dbReference type="Proteomes" id="UP000291591">
    <property type="component" value="Unassembled WGS sequence"/>
</dbReference>
<dbReference type="OrthoDB" id="3579799at2"/>
<evidence type="ECO:0000313" key="2">
    <source>
        <dbReference type="EMBL" id="RZT75534.1"/>
    </source>
</evidence>
<evidence type="ECO:0000256" key="1">
    <source>
        <dbReference type="SAM" id="MobiDB-lite"/>
    </source>
</evidence>
<sequence length="168" mass="17689">MAGKTGARAPREVRDRVGELAAARDRVDADQVERRRREDEAFARYAAADLDAQKVTAERDATLAELDQQRQRVRDAAGAKLAAVEERQRAVLAELNRGGRSAEDLAAVFGLPLKRVRTQLRAAKAETALPRDVPPTASGAADAGAAQGPVVAAEAATATDTDSPGHAG</sequence>
<evidence type="ECO:0000313" key="3">
    <source>
        <dbReference type="Proteomes" id="UP000291591"/>
    </source>
</evidence>
<feature type="region of interest" description="Disordered" evidence="1">
    <location>
        <begin position="125"/>
        <end position="168"/>
    </location>
</feature>
<feature type="compositionally biased region" description="Low complexity" evidence="1">
    <location>
        <begin position="134"/>
        <end position="168"/>
    </location>
</feature>
<comment type="caution">
    <text evidence="2">The sequence shown here is derived from an EMBL/GenBank/DDBJ whole genome shotgun (WGS) entry which is preliminary data.</text>
</comment>
<dbReference type="RefSeq" id="WP_130295458.1">
    <property type="nucleotide sequence ID" value="NZ_SHKL01000002.1"/>
</dbReference>
<dbReference type="EMBL" id="SHKL01000002">
    <property type="protein sequence ID" value="RZT75534.1"/>
    <property type="molecule type" value="Genomic_DNA"/>
</dbReference>
<name>A0A4Q7U7K2_PSEST</name>
<reference evidence="2 3" key="1">
    <citation type="submission" date="2019-02" db="EMBL/GenBank/DDBJ databases">
        <title>Sequencing the genomes of 1000 actinobacteria strains.</title>
        <authorList>
            <person name="Klenk H.-P."/>
        </authorList>
    </citation>
    <scope>NUCLEOTIDE SEQUENCE [LARGE SCALE GENOMIC DNA]</scope>
    <source>
        <strain evidence="2 3">DSM 45779</strain>
    </source>
</reference>
<gene>
    <name evidence="2" type="ORF">EV383_6275</name>
</gene>
<dbReference type="InterPro" id="IPR013324">
    <property type="entry name" value="RNA_pol_sigma_r3/r4-like"/>
</dbReference>
<protein>
    <submittedName>
        <fullName evidence="2">Uncharacterized protein</fullName>
    </submittedName>
</protein>